<feature type="signal peptide" evidence="2">
    <location>
        <begin position="1"/>
        <end position="27"/>
    </location>
</feature>
<evidence type="ECO:0000313" key="3">
    <source>
        <dbReference type="EMBL" id="AND42352.1"/>
    </source>
</evidence>
<proteinExistence type="predicted"/>
<dbReference type="eggNOG" id="ENOG50305Y1">
    <property type="taxonomic scope" value="Bacteria"/>
</dbReference>
<gene>
    <name evidence="3" type="ORF">A361_25430</name>
</gene>
<evidence type="ECO:0000256" key="1">
    <source>
        <dbReference type="SAM" id="MobiDB-lite"/>
    </source>
</evidence>
<reference evidence="3 4" key="1">
    <citation type="submission" date="2016-04" db="EMBL/GenBank/DDBJ databases">
        <title>Complete genome sequence of Bacillus oceanisediminis strain 2691.</title>
        <authorList>
            <person name="Jeong H."/>
            <person name="Kim H.J."/>
            <person name="Lee D.-W."/>
        </authorList>
    </citation>
    <scope>NUCLEOTIDE SEQUENCE [LARGE SCALE GENOMIC DNA]</scope>
    <source>
        <strain evidence="3 4">2691</strain>
    </source>
</reference>
<keyword evidence="2" id="KW-0732">Signal</keyword>
<evidence type="ECO:0008006" key="5">
    <source>
        <dbReference type="Google" id="ProtNLM"/>
    </source>
</evidence>
<sequence length="313" mass="35198">MHKKTKILLCSVGISLMLGGCSGMNSANNNQESEKSKETQAAPSEESLISVQDYTGEGYALPYGKETDKIADESLDEIEEAAIEFFKEKYKTDVTVHNVVGAKDGATVFVESKGEPHFYTYAVVPIDELEKKVMTEKIWADEFQVENAIKGGLYHMIFNEEFQQLDDYLETLAAEGQVTGKTKDALQNVGGHGYMTPYYFIALTSKEEAIKPVYDLYISNPDESTENLRNAYKEGSFNPENFKINIQLFMADKQAEPSEEIFNQITKELEEMDSIPKGTYSFSLNDNFIDKQSSEGAKDNSLKRGFPDYIIKE</sequence>
<name>A0A160MGB6_9BACI</name>
<accession>A0A160MGB6</accession>
<dbReference type="AlphaFoldDB" id="A0A160MGB6"/>
<dbReference type="InterPro" id="IPR012873">
    <property type="entry name" value="DUF1672"/>
</dbReference>
<dbReference type="Proteomes" id="UP000077856">
    <property type="component" value="Chromosome"/>
</dbReference>
<dbReference type="RefSeq" id="WP_019380681.1">
    <property type="nucleotide sequence ID" value="NZ_CP015506.1"/>
</dbReference>
<dbReference type="KEGG" id="bon:A361_25430"/>
<dbReference type="PROSITE" id="PS51257">
    <property type="entry name" value="PROKAR_LIPOPROTEIN"/>
    <property type="match status" value="1"/>
</dbReference>
<evidence type="ECO:0000256" key="2">
    <source>
        <dbReference type="SAM" id="SignalP"/>
    </source>
</evidence>
<dbReference type="EMBL" id="CP015506">
    <property type="protein sequence ID" value="AND42352.1"/>
    <property type="molecule type" value="Genomic_DNA"/>
</dbReference>
<feature type="chain" id="PRO_5007817744" description="DUF1672 domain-containing protein" evidence="2">
    <location>
        <begin position="28"/>
        <end position="313"/>
    </location>
</feature>
<organism evidence="3 4">
    <name type="scientific">Cytobacillus oceanisediminis 2691</name>
    <dbReference type="NCBI Taxonomy" id="1196031"/>
    <lineage>
        <taxon>Bacteria</taxon>
        <taxon>Bacillati</taxon>
        <taxon>Bacillota</taxon>
        <taxon>Bacilli</taxon>
        <taxon>Bacillales</taxon>
        <taxon>Bacillaceae</taxon>
        <taxon>Cytobacillus</taxon>
    </lineage>
</organism>
<protein>
    <recommendedName>
        <fullName evidence="5">DUF1672 domain-containing protein</fullName>
    </recommendedName>
</protein>
<feature type="region of interest" description="Disordered" evidence="1">
    <location>
        <begin position="27"/>
        <end position="46"/>
    </location>
</feature>
<evidence type="ECO:0000313" key="4">
    <source>
        <dbReference type="Proteomes" id="UP000077856"/>
    </source>
</evidence>
<dbReference type="Pfam" id="PF07901">
    <property type="entry name" value="DUF1672"/>
    <property type="match status" value="1"/>
</dbReference>